<sequence length="335" mass="35578">MKRFDVFNGDADGICALQQLRLEEPCEAELITGVKRDNALLRRVSGARPGDRVTALDIALVNNREALQRLLDGGVRVTYFDHHYAGEIPDQPLLEAHIDLSPEVCTCALVDAHLGGRQRRWAVVGAYGDGLPGLAGRLADALGLAAQERLLLRELGEGLNYNAYGETPADLIYPPERLYRALSAYRDPLRFIAAEPHAARLTAARAADMELALALVPEAGGAGWALYRLPQAPWSRRVVGAFANQLAAQRPDQVQAVLAPTVAGAWALSLRVPAASAVSADAFCRPFGGGGRRIAAGIDALAPAALPSLMTALATTYAVPPDDDKPFSSSSATSS</sequence>
<dbReference type="AlphaFoldDB" id="A0A1J5SRR1"/>
<name>A0A1J5SRR1_9ZZZZ</name>
<reference evidence="1" key="1">
    <citation type="submission" date="2016-10" db="EMBL/GenBank/DDBJ databases">
        <title>Sequence of Gallionella enrichment culture.</title>
        <authorList>
            <person name="Poehlein A."/>
            <person name="Muehling M."/>
            <person name="Daniel R."/>
        </authorList>
    </citation>
    <scope>NUCLEOTIDE SEQUENCE</scope>
</reference>
<accession>A0A1J5SRR1</accession>
<proteinExistence type="predicted"/>
<organism evidence="1">
    <name type="scientific">mine drainage metagenome</name>
    <dbReference type="NCBI Taxonomy" id="410659"/>
    <lineage>
        <taxon>unclassified sequences</taxon>
        <taxon>metagenomes</taxon>
        <taxon>ecological metagenomes</taxon>
    </lineage>
</organism>
<evidence type="ECO:0008006" key="2">
    <source>
        <dbReference type="Google" id="ProtNLM"/>
    </source>
</evidence>
<protein>
    <recommendedName>
        <fullName evidence="2">Acetyltransferase</fullName>
    </recommendedName>
</protein>
<evidence type="ECO:0000313" key="1">
    <source>
        <dbReference type="EMBL" id="OIR06709.1"/>
    </source>
</evidence>
<comment type="caution">
    <text evidence="1">The sequence shown here is derived from an EMBL/GenBank/DDBJ whole genome shotgun (WGS) entry which is preliminary data.</text>
</comment>
<dbReference type="InterPro" id="IPR038763">
    <property type="entry name" value="DHH_sf"/>
</dbReference>
<dbReference type="SUPFAM" id="SSF64182">
    <property type="entry name" value="DHH phosphoesterases"/>
    <property type="match status" value="1"/>
</dbReference>
<dbReference type="EMBL" id="MLJW01000041">
    <property type="protein sequence ID" value="OIR06709.1"/>
    <property type="molecule type" value="Genomic_DNA"/>
</dbReference>
<gene>
    <name evidence="1" type="ORF">GALL_109570</name>
</gene>